<proteinExistence type="predicted"/>
<dbReference type="Proteomes" id="UP000238937">
    <property type="component" value="Unassembled WGS sequence"/>
</dbReference>
<evidence type="ECO:0000313" key="2">
    <source>
        <dbReference type="Proteomes" id="UP000238937"/>
    </source>
</evidence>
<dbReference type="EMBL" id="PVWO01000041">
    <property type="protein sequence ID" value="PSB58291.1"/>
    <property type="molecule type" value="Genomic_DNA"/>
</dbReference>
<dbReference type="Gene3D" id="3.40.50.1010">
    <property type="entry name" value="5'-nuclease"/>
    <property type="match status" value="1"/>
</dbReference>
<evidence type="ECO:0000313" key="1">
    <source>
        <dbReference type="EMBL" id="PSB58291.1"/>
    </source>
</evidence>
<dbReference type="InterPro" id="IPR029060">
    <property type="entry name" value="PIN-like_dom_sf"/>
</dbReference>
<sequence length="118" mass="13110">MSTAGVRVIIPEITDYEVRRELLRSNKVKGISRLDELIELVEYLPITTAAMRQAAIFWAQARQQGQPTAGDKTIDGDMILAAQAMTLNVSDVVIATTNVGHLSRFVRADLWQNITLNN</sequence>
<gene>
    <name evidence="1" type="ORF">C7B77_05355</name>
</gene>
<dbReference type="AlphaFoldDB" id="A0A2T1GKF8"/>
<protein>
    <submittedName>
        <fullName evidence="1">Nuclease</fullName>
    </submittedName>
</protein>
<dbReference type="SUPFAM" id="SSF88723">
    <property type="entry name" value="PIN domain-like"/>
    <property type="match status" value="1"/>
</dbReference>
<comment type="caution">
    <text evidence="1">The sequence shown here is derived from an EMBL/GenBank/DDBJ whole genome shotgun (WGS) entry which is preliminary data.</text>
</comment>
<name>A0A2T1GKF8_9CYAN</name>
<organism evidence="1 2">
    <name type="scientific">Chamaesiphon polymorphus CCALA 037</name>
    <dbReference type="NCBI Taxonomy" id="2107692"/>
    <lineage>
        <taxon>Bacteria</taxon>
        <taxon>Bacillati</taxon>
        <taxon>Cyanobacteriota</taxon>
        <taxon>Cyanophyceae</taxon>
        <taxon>Gomontiellales</taxon>
        <taxon>Chamaesiphonaceae</taxon>
        <taxon>Chamaesiphon</taxon>
    </lineage>
</organism>
<accession>A0A2T1GKF8</accession>
<keyword evidence="2" id="KW-1185">Reference proteome</keyword>
<dbReference type="OrthoDB" id="461957at2"/>
<reference evidence="1 2" key="1">
    <citation type="submission" date="2018-03" db="EMBL/GenBank/DDBJ databases">
        <title>The ancient ancestry and fast evolution of plastids.</title>
        <authorList>
            <person name="Moore K.R."/>
            <person name="Magnabosco C."/>
            <person name="Momper L."/>
            <person name="Gold D.A."/>
            <person name="Bosak T."/>
            <person name="Fournier G.P."/>
        </authorList>
    </citation>
    <scope>NUCLEOTIDE SEQUENCE [LARGE SCALE GENOMIC DNA]</scope>
    <source>
        <strain evidence="1 2">CCALA 037</strain>
    </source>
</reference>